<dbReference type="Proteomes" id="UP000245657">
    <property type="component" value="Unassembled WGS sequence"/>
</dbReference>
<dbReference type="EMBL" id="QGMY01000002">
    <property type="protein sequence ID" value="PWR74246.1"/>
    <property type="molecule type" value="Genomic_DNA"/>
</dbReference>
<organism evidence="1 2">
    <name type="scientific">Methanospirillum lacunae</name>
    <dbReference type="NCBI Taxonomy" id="668570"/>
    <lineage>
        <taxon>Archaea</taxon>
        <taxon>Methanobacteriati</taxon>
        <taxon>Methanobacteriota</taxon>
        <taxon>Stenosarchaea group</taxon>
        <taxon>Methanomicrobia</taxon>
        <taxon>Methanomicrobiales</taxon>
        <taxon>Methanospirillaceae</taxon>
        <taxon>Methanospirillum</taxon>
    </lineage>
</organism>
<accession>A0A2V2N9B6</accession>
<evidence type="ECO:0000313" key="1">
    <source>
        <dbReference type="EMBL" id="PWR74246.1"/>
    </source>
</evidence>
<reference evidence="1 2" key="1">
    <citation type="submission" date="2018-05" db="EMBL/GenBank/DDBJ databases">
        <title>Draft genome of Methanospirillum lacunae Ki8-1.</title>
        <authorList>
            <person name="Dueholm M.S."/>
            <person name="Nielsen P.H."/>
            <person name="Bakmann L.F."/>
            <person name="Otzen D.E."/>
        </authorList>
    </citation>
    <scope>NUCLEOTIDE SEQUENCE [LARGE SCALE GENOMIC DNA]</scope>
    <source>
        <strain evidence="1 2">Ki8-1</strain>
    </source>
</reference>
<keyword evidence="2" id="KW-1185">Reference proteome</keyword>
<sequence length="68" mass="8046">MIFLSENLLLVVSRYNLYLNQSIIFRFYYLKGSDFYQKSLLYPGSIHQYLITGLSLKQDTAYPYKPVP</sequence>
<name>A0A2V2N9B6_9EURY</name>
<proteinExistence type="predicted"/>
<evidence type="ECO:0000313" key="2">
    <source>
        <dbReference type="Proteomes" id="UP000245657"/>
    </source>
</evidence>
<comment type="caution">
    <text evidence="1">The sequence shown here is derived from an EMBL/GenBank/DDBJ whole genome shotgun (WGS) entry which is preliminary data.</text>
</comment>
<dbReference type="AlphaFoldDB" id="A0A2V2N9B6"/>
<protein>
    <submittedName>
        <fullName evidence="1">Uncharacterized protein</fullName>
    </submittedName>
</protein>
<gene>
    <name evidence="1" type="ORF">DK846_03605</name>
</gene>